<reference evidence="2" key="2">
    <citation type="submission" date="2020-09" db="EMBL/GenBank/DDBJ databases">
        <authorList>
            <person name="Sun Q."/>
            <person name="Ohkuma M."/>
        </authorList>
    </citation>
    <scope>NUCLEOTIDE SEQUENCE</scope>
    <source>
        <strain evidence="2">JCM 19831</strain>
    </source>
</reference>
<evidence type="ECO:0000313" key="2">
    <source>
        <dbReference type="EMBL" id="GGM36714.1"/>
    </source>
</evidence>
<comment type="caution">
    <text evidence="2">The sequence shown here is derived from an EMBL/GenBank/DDBJ whole genome shotgun (WGS) entry which is preliminary data.</text>
</comment>
<dbReference type="InterPro" id="IPR042070">
    <property type="entry name" value="PucR_C-HTH_sf"/>
</dbReference>
<dbReference type="EMBL" id="BMPI01000020">
    <property type="protein sequence ID" value="GGM36714.1"/>
    <property type="molecule type" value="Genomic_DNA"/>
</dbReference>
<accession>A0A917TTE4</accession>
<reference evidence="2" key="1">
    <citation type="journal article" date="2014" name="Int. J. Syst. Evol. Microbiol.">
        <title>Complete genome sequence of Corynebacterium casei LMG S-19264T (=DSM 44701T), isolated from a smear-ripened cheese.</title>
        <authorList>
            <consortium name="US DOE Joint Genome Institute (JGI-PGF)"/>
            <person name="Walter F."/>
            <person name="Albersmeier A."/>
            <person name="Kalinowski J."/>
            <person name="Ruckert C."/>
        </authorList>
    </citation>
    <scope>NUCLEOTIDE SEQUENCE</scope>
    <source>
        <strain evidence="2">JCM 19831</strain>
    </source>
</reference>
<dbReference type="InterPro" id="IPR051448">
    <property type="entry name" value="CdaR-like_regulators"/>
</dbReference>
<gene>
    <name evidence="2" type="ORF">GCM10007977_042760</name>
</gene>
<dbReference type="Gene3D" id="1.10.10.2840">
    <property type="entry name" value="PucR C-terminal helix-turn-helix domain"/>
    <property type="match status" value="1"/>
</dbReference>
<dbReference type="Pfam" id="PF13556">
    <property type="entry name" value="HTH_30"/>
    <property type="match status" value="1"/>
</dbReference>
<sequence length="418" mass="44693">MTAIPAGGQADGLQRELDHLAAGLGRSVSLDDPEGALLGYSAQGSDIDPVRITAILTRQVPAAVQDYQRHHGIETATSPFTLPGNTELNMAPRLCLPILRGANRLGYLWILTDGVDLDPTDRTTANQSARRIGRILESRASQPADGPTTDRAFAELLAQTASPGDFISHLARSAPYAVDAPMQIAVAVAATLDHDERTASSAAPPTGRAPTASALHRTPGVVATHVTANRIVALLTAAGRAGAAPNALIQTLSTWESDDRCFIVATSPPIKLADATFARDYARATLACEIACFDRALPTSLSWNDLGIYQLLLAAARPGAWDSARAPLDHQMAAVTPLSQTLERYLDLGADAARTAIDLHIHRTTLYYRLRRAAQLLDVDLDNGIIRAQVHATMKAGRLARACDHFQWTHTLLDSVRP</sequence>
<evidence type="ECO:0000313" key="3">
    <source>
        <dbReference type="Proteomes" id="UP000642070"/>
    </source>
</evidence>
<dbReference type="PANTHER" id="PTHR33744:SF1">
    <property type="entry name" value="DNA-BINDING TRANSCRIPTIONAL ACTIVATOR ADER"/>
    <property type="match status" value="1"/>
</dbReference>
<dbReference type="InterPro" id="IPR025736">
    <property type="entry name" value="PucR_C-HTH_dom"/>
</dbReference>
<dbReference type="PANTHER" id="PTHR33744">
    <property type="entry name" value="CARBOHYDRATE DIACID REGULATOR"/>
    <property type="match status" value="1"/>
</dbReference>
<name>A0A917TTE4_9ACTN</name>
<evidence type="ECO:0000259" key="1">
    <source>
        <dbReference type="Pfam" id="PF13556"/>
    </source>
</evidence>
<dbReference type="AlphaFoldDB" id="A0A917TTE4"/>
<keyword evidence="3" id="KW-1185">Reference proteome</keyword>
<proteinExistence type="predicted"/>
<protein>
    <recommendedName>
        <fullName evidence="1">PucR C-terminal helix-turn-helix domain-containing protein</fullName>
    </recommendedName>
</protein>
<feature type="domain" description="PucR C-terminal helix-turn-helix" evidence="1">
    <location>
        <begin position="339"/>
        <end position="396"/>
    </location>
</feature>
<dbReference type="RefSeq" id="WP_190251668.1">
    <property type="nucleotide sequence ID" value="NZ_BMPI01000020.1"/>
</dbReference>
<dbReference type="Proteomes" id="UP000642070">
    <property type="component" value="Unassembled WGS sequence"/>
</dbReference>
<organism evidence="2 3">
    <name type="scientific">Dactylosporangium sucinum</name>
    <dbReference type="NCBI Taxonomy" id="1424081"/>
    <lineage>
        <taxon>Bacteria</taxon>
        <taxon>Bacillati</taxon>
        <taxon>Actinomycetota</taxon>
        <taxon>Actinomycetes</taxon>
        <taxon>Micromonosporales</taxon>
        <taxon>Micromonosporaceae</taxon>
        <taxon>Dactylosporangium</taxon>
    </lineage>
</organism>